<evidence type="ECO:0000313" key="1">
    <source>
        <dbReference type="EMBL" id="KAA8535265.1"/>
    </source>
</evidence>
<accession>A0A5J5AVY5</accession>
<protein>
    <submittedName>
        <fullName evidence="1">Uncharacterized protein</fullName>
    </submittedName>
</protein>
<dbReference type="Proteomes" id="UP000325577">
    <property type="component" value="Linkage Group LG17"/>
</dbReference>
<sequence length="76" mass="8275">MVVLEGSFSAKKGVVQEIVENLWPRPLLVFLVLPPLQRLQVGEAALIRTSTDGSQDFSFLMTISVLCSIINTGSGR</sequence>
<proteinExistence type="predicted"/>
<evidence type="ECO:0000313" key="2">
    <source>
        <dbReference type="Proteomes" id="UP000325577"/>
    </source>
</evidence>
<dbReference type="AlphaFoldDB" id="A0A5J5AVY5"/>
<dbReference type="EMBL" id="CM018040">
    <property type="protein sequence ID" value="KAA8535265.1"/>
    <property type="molecule type" value="Genomic_DNA"/>
</dbReference>
<gene>
    <name evidence="1" type="ORF">F0562_030268</name>
</gene>
<organism evidence="1 2">
    <name type="scientific">Nyssa sinensis</name>
    <dbReference type="NCBI Taxonomy" id="561372"/>
    <lineage>
        <taxon>Eukaryota</taxon>
        <taxon>Viridiplantae</taxon>
        <taxon>Streptophyta</taxon>
        <taxon>Embryophyta</taxon>
        <taxon>Tracheophyta</taxon>
        <taxon>Spermatophyta</taxon>
        <taxon>Magnoliopsida</taxon>
        <taxon>eudicotyledons</taxon>
        <taxon>Gunneridae</taxon>
        <taxon>Pentapetalae</taxon>
        <taxon>asterids</taxon>
        <taxon>Cornales</taxon>
        <taxon>Nyssaceae</taxon>
        <taxon>Nyssa</taxon>
    </lineage>
</organism>
<reference evidence="1 2" key="1">
    <citation type="submission" date="2019-09" db="EMBL/GenBank/DDBJ databases">
        <title>A chromosome-level genome assembly of the Chinese tupelo Nyssa sinensis.</title>
        <authorList>
            <person name="Yang X."/>
            <person name="Kang M."/>
            <person name="Yang Y."/>
            <person name="Xiong H."/>
            <person name="Wang M."/>
            <person name="Zhang Z."/>
            <person name="Wang Z."/>
            <person name="Wu H."/>
            <person name="Ma T."/>
            <person name="Liu J."/>
            <person name="Xi Z."/>
        </authorList>
    </citation>
    <scope>NUCLEOTIDE SEQUENCE [LARGE SCALE GENOMIC DNA]</scope>
    <source>
        <strain evidence="1">J267</strain>
        <tissue evidence="1">Leaf</tissue>
    </source>
</reference>
<keyword evidence="2" id="KW-1185">Reference proteome</keyword>
<name>A0A5J5AVY5_9ASTE</name>